<sequence length="82" mass="9401">MLLHPNFGNLEELTQNSSNEQSHRNLEDLPSNSSNPTNDGENVEVRRSKMQNIDKSFSLDLITYFIEGNRCEIKEQTNLSSM</sequence>
<feature type="compositionally biased region" description="Polar residues" evidence="1">
    <location>
        <begin position="30"/>
        <end position="40"/>
    </location>
</feature>
<organism evidence="2 3">
    <name type="scientific">Stephania yunnanensis</name>
    <dbReference type="NCBI Taxonomy" id="152371"/>
    <lineage>
        <taxon>Eukaryota</taxon>
        <taxon>Viridiplantae</taxon>
        <taxon>Streptophyta</taxon>
        <taxon>Embryophyta</taxon>
        <taxon>Tracheophyta</taxon>
        <taxon>Spermatophyta</taxon>
        <taxon>Magnoliopsida</taxon>
        <taxon>Ranunculales</taxon>
        <taxon>Menispermaceae</taxon>
        <taxon>Menispermoideae</taxon>
        <taxon>Cissampelideae</taxon>
        <taxon>Stephania</taxon>
    </lineage>
</organism>
<evidence type="ECO:0000313" key="2">
    <source>
        <dbReference type="EMBL" id="KAK9151446.1"/>
    </source>
</evidence>
<accession>A0AAP0KF27</accession>
<comment type="caution">
    <text evidence="2">The sequence shown here is derived from an EMBL/GenBank/DDBJ whole genome shotgun (WGS) entry which is preliminary data.</text>
</comment>
<gene>
    <name evidence="2" type="ORF">Syun_009755</name>
</gene>
<evidence type="ECO:0000313" key="3">
    <source>
        <dbReference type="Proteomes" id="UP001420932"/>
    </source>
</evidence>
<proteinExistence type="predicted"/>
<evidence type="ECO:0000256" key="1">
    <source>
        <dbReference type="SAM" id="MobiDB-lite"/>
    </source>
</evidence>
<dbReference type="AlphaFoldDB" id="A0AAP0KF27"/>
<protein>
    <submittedName>
        <fullName evidence="2">Uncharacterized protein</fullName>
    </submittedName>
</protein>
<feature type="region of interest" description="Disordered" evidence="1">
    <location>
        <begin position="1"/>
        <end position="44"/>
    </location>
</feature>
<reference evidence="2 3" key="1">
    <citation type="submission" date="2024-01" db="EMBL/GenBank/DDBJ databases">
        <title>Genome assemblies of Stephania.</title>
        <authorList>
            <person name="Yang L."/>
        </authorList>
    </citation>
    <scope>NUCLEOTIDE SEQUENCE [LARGE SCALE GENOMIC DNA]</scope>
    <source>
        <strain evidence="2">YNDBR</strain>
        <tissue evidence="2">Leaf</tissue>
    </source>
</reference>
<name>A0AAP0KF27_9MAGN</name>
<dbReference type="Proteomes" id="UP001420932">
    <property type="component" value="Unassembled WGS sequence"/>
</dbReference>
<dbReference type="EMBL" id="JBBNAF010000004">
    <property type="protein sequence ID" value="KAK9151446.1"/>
    <property type="molecule type" value="Genomic_DNA"/>
</dbReference>
<keyword evidence="3" id="KW-1185">Reference proteome</keyword>